<dbReference type="InterPro" id="IPR013656">
    <property type="entry name" value="PAS_4"/>
</dbReference>
<feature type="transmembrane region" description="Helical" evidence="1">
    <location>
        <begin position="181"/>
        <end position="201"/>
    </location>
</feature>
<evidence type="ECO:0000256" key="1">
    <source>
        <dbReference type="SAM" id="Phobius"/>
    </source>
</evidence>
<dbReference type="PROSITE" id="PS50112">
    <property type="entry name" value="PAS"/>
    <property type="match status" value="1"/>
</dbReference>
<dbReference type="Pfam" id="PF08448">
    <property type="entry name" value="PAS_4"/>
    <property type="match status" value="1"/>
</dbReference>
<feature type="domain" description="PAS" evidence="2">
    <location>
        <begin position="234"/>
        <end position="304"/>
    </location>
</feature>
<feature type="transmembrane region" description="Helical" evidence="1">
    <location>
        <begin position="100"/>
        <end position="119"/>
    </location>
</feature>
<dbReference type="RefSeq" id="WP_089411904.1">
    <property type="nucleotide sequence ID" value="NZ_FZQA01000002.1"/>
</dbReference>
<accession>A0A239PQ54</accession>
<dbReference type="InterPro" id="IPR035965">
    <property type="entry name" value="PAS-like_dom_sf"/>
</dbReference>
<organism evidence="3 4">
    <name type="scientific">Amphiplicatus metriothermophilus</name>
    <dbReference type="NCBI Taxonomy" id="1519374"/>
    <lineage>
        <taxon>Bacteria</taxon>
        <taxon>Pseudomonadati</taxon>
        <taxon>Pseudomonadota</taxon>
        <taxon>Alphaproteobacteria</taxon>
        <taxon>Parvularculales</taxon>
        <taxon>Parvularculaceae</taxon>
        <taxon>Amphiplicatus</taxon>
    </lineage>
</organism>
<reference evidence="3 4" key="1">
    <citation type="submission" date="2017-07" db="EMBL/GenBank/DDBJ databases">
        <authorList>
            <person name="Sun Z.S."/>
            <person name="Albrecht U."/>
            <person name="Echele G."/>
            <person name="Lee C.C."/>
        </authorList>
    </citation>
    <scope>NUCLEOTIDE SEQUENCE [LARGE SCALE GENOMIC DNA]</scope>
    <source>
        <strain evidence="3 4">CGMCC 1.12710</strain>
    </source>
</reference>
<protein>
    <submittedName>
        <fullName evidence="3">PAS domain S-box-containing protein</fullName>
    </submittedName>
</protein>
<feature type="transmembrane region" description="Helical" evidence="1">
    <location>
        <begin position="125"/>
        <end position="147"/>
    </location>
</feature>
<dbReference type="SMART" id="SM00091">
    <property type="entry name" value="PAS"/>
    <property type="match status" value="1"/>
</dbReference>
<keyword evidence="1" id="KW-1133">Transmembrane helix</keyword>
<dbReference type="InterPro" id="IPR000014">
    <property type="entry name" value="PAS"/>
</dbReference>
<feature type="transmembrane region" description="Helical" evidence="1">
    <location>
        <begin position="154"/>
        <end position="175"/>
    </location>
</feature>
<gene>
    <name evidence="3" type="ORF">SAMN06297382_1456</name>
</gene>
<name>A0A239PQ54_9PROT</name>
<dbReference type="CDD" id="cd00130">
    <property type="entry name" value="PAS"/>
    <property type="match status" value="1"/>
</dbReference>
<sequence>MIAGLQTAISNAPRRRAVEHRLTVADRVKIRADRMALLMRSAPVGIGVSVVNAAIVAAVAWRSIDNLLLMSWAGLVVGLGLALFALWFRYSRPSAAQSHGLAAFAKFYMGGMALNGVLWGALAPIFAVHGLLGNAFLPFMIAAMAAASIASAGAFMRAVLLFNVPALTPFAAVYAFSQPPYGPAIAVIVCLFAAATIYLAWTTNQMVIRSIRLRSRNDRLLDALKKQVDAAHESEKRFRALVESSQDVTIIFSPEGRVTYASPSVAQALGGPPQALLGKTTKDIVHPDDLPLFRAVGEKTLSKLGEVIPLAHVCLKTQDGDFAPFAGRLTNMLYVPGVEGFVFNGGRLDPTDESRLHAAE</sequence>
<dbReference type="AlphaFoldDB" id="A0A239PQ54"/>
<keyword evidence="1" id="KW-0472">Membrane</keyword>
<dbReference type="EMBL" id="FZQA01000002">
    <property type="protein sequence ID" value="SNT72414.1"/>
    <property type="molecule type" value="Genomic_DNA"/>
</dbReference>
<feature type="transmembrane region" description="Helical" evidence="1">
    <location>
        <begin position="37"/>
        <end position="61"/>
    </location>
</feature>
<evidence type="ECO:0000259" key="2">
    <source>
        <dbReference type="PROSITE" id="PS50112"/>
    </source>
</evidence>
<dbReference type="Proteomes" id="UP000198346">
    <property type="component" value="Unassembled WGS sequence"/>
</dbReference>
<feature type="transmembrane region" description="Helical" evidence="1">
    <location>
        <begin position="67"/>
        <end position="88"/>
    </location>
</feature>
<keyword evidence="1" id="KW-0812">Transmembrane</keyword>
<evidence type="ECO:0000313" key="3">
    <source>
        <dbReference type="EMBL" id="SNT72414.1"/>
    </source>
</evidence>
<proteinExistence type="predicted"/>
<dbReference type="Gene3D" id="3.30.450.20">
    <property type="entry name" value="PAS domain"/>
    <property type="match status" value="1"/>
</dbReference>
<keyword evidence="4" id="KW-1185">Reference proteome</keyword>
<dbReference type="SUPFAM" id="SSF55785">
    <property type="entry name" value="PYP-like sensor domain (PAS domain)"/>
    <property type="match status" value="1"/>
</dbReference>
<dbReference type="OrthoDB" id="341208at2"/>
<evidence type="ECO:0000313" key="4">
    <source>
        <dbReference type="Proteomes" id="UP000198346"/>
    </source>
</evidence>
<dbReference type="NCBIfam" id="TIGR00229">
    <property type="entry name" value="sensory_box"/>
    <property type="match status" value="1"/>
</dbReference>